<dbReference type="PANTHER" id="PTHR10134">
    <property type="entry name" value="CYTOCHROME B-C1 COMPLEX SUBUNIT RIESKE, MITOCHONDRIAL"/>
    <property type="match status" value="1"/>
</dbReference>
<dbReference type="PROSITE" id="PS51296">
    <property type="entry name" value="RIESKE"/>
    <property type="match status" value="1"/>
</dbReference>
<dbReference type="CDD" id="cd03467">
    <property type="entry name" value="Rieske"/>
    <property type="match status" value="1"/>
</dbReference>
<evidence type="ECO:0000259" key="7">
    <source>
        <dbReference type="PROSITE" id="PS51296"/>
    </source>
</evidence>
<evidence type="ECO:0000256" key="2">
    <source>
        <dbReference type="ARBA" id="ARBA00022723"/>
    </source>
</evidence>
<dbReference type="RefSeq" id="WP_092347682.1">
    <property type="nucleotide sequence ID" value="NZ_CZVW01000003.1"/>
</dbReference>
<dbReference type="AlphaFoldDB" id="A0A0P1MQ96"/>
<evidence type="ECO:0000256" key="4">
    <source>
        <dbReference type="ARBA" id="ARBA00023014"/>
    </source>
</evidence>
<accession>A0A0P1MQ96</accession>
<evidence type="ECO:0000256" key="6">
    <source>
        <dbReference type="ARBA" id="ARBA00034078"/>
    </source>
</evidence>
<keyword evidence="2" id="KW-0479">Metal-binding</keyword>
<dbReference type="InterPro" id="IPR014349">
    <property type="entry name" value="Rieske_Fe-S_prot"/>
</dbReference>
<evidence type="ECO:0000256" key="1">
    <source>
        <dbReference type="ARBA" id="ARBA00022714"/>
    </source>
</evidence>
<evidence type="ECO:0000313" key="9">
    <source>
        <dbReference type="Proteomes" id="UP000199197"/>
    </source>
</evidence>
<sequence length="152" mass="17024">MKQDKLSRRQFVQLTGSFLIASMSASTFLTLFEGCQKEDSNPVRPPQGTTFTIKLSENPELSQIGGFKTFNVNSTPIIVFRTGQTTFKALSMVCTHQGCTTNWINSSQQFQCPCHGSKFDKDGKVIQGPATQNLTTFRTEYKSDTNEVIIYF</sequence>
<dbReference type="EMBL" id="CZVW01000003">
    <property type="protein sequence ID" value="CUS97978.1"/>
    <property type="molecule type" value="Genomic_DNA"/>
</dbReference>
<dbReference type="InterPro" id="IPR017941">
    <property type="entry name" value="Rieske_2Fe-2S"/>
</dbReference>
<dbReference type="InterPro" id="IPR036922">
    <property type="entry name" value="Rieske_2Fe-2S_sf"/>
</dbReference>
<reference evidence="9" key="1">
    <citation type="submission" date="2015-11" db="EMBL/GenBank/DDBJ databases">
        <authorList>
            <person name="Varghese N."/>
        </authorList>
    </citation>
    <scope>NUCLEOTIDE SEQUENCE [LARGE SCALE GENOMIC DNA]</scope>
    <source>
        <strain evidence="9">JGI-23</strain>
    </source>
</reference>
<feature type="domain" description="Rieske" evidence="7">
    <location>
        <begin position="50"/>
        <end position="148"/>
    </location>
</feature>
<evidence type="ECO:0000313" key="8">
    <source>
        <dbReference type="EMBL" id="CUS97978.1"/>
    </source>
</evidence>
<name>A0A0P1MQ96_9BACT</name>
<dbReference type="SUPFAM" id="SSF50022">
    <property type="entry name" value="ISP domain"/>
    <property type="match status" value="1"/>
</dbReference>
<keyword evidence="4" id="KW-0411">Iron-sulfur</keyword>
<dbReference type="Pfam" id="PF00355">
    <property type="entry name" value="Rieske"/>
    <property type="match status" value="1"/>
</dbReference>
<comment type="cofactor">
    <cofactor evidence="6">
        <name>[2Fe-2S] cluster</name>
        <dbReference type="ChEBI" id="CHEBI:190135"/>
    </cofactor>
</comment>
<gene>
    <name evidence="8" type="ORF">JGI23_00401</name>
</gene>
<evidence type="ECO:0000256" key="5">
    <source>
        <dbReference type="ARBA" id="ARBA00023157"/>
    </source>
</evidence>
<keyword evidence="1" id="KW-0001">2Fe-2S</keyword>
<dbReference type="GO" id="GO:0016020">
    <property type="term" value="C:membrane"/>
    <property type="evidence" value="ECO:0007669"/>
    <property type="project" value="InterPro"/>
</dbReference>
<evidence type="ECO:0000256" key="3">
    <source>
        <dbReference type="ARBA" id="ARBA00023004"/>
    </source>
</evidence>
<dbReference type="Proteomes" id="UP000199197">
    <property type="component" value="Unassembled WGS sequence"/>
</dbReference>
<dbReference type="GO" id="GO:0046872">
    <property type="term" value="F:metal ion binding"/>
    <property type="evidence" value="ECO:0007669"/>
    <property type="project" value="UniProtKB-KW"/>
</dbReference>
<keyword evidence="3" id="KW-0408">Iron</keyword>
<dbReference type="GO" id="GO:0051537">
    <property type="term" value="F:2 iron, 2 sulfur cluster binding"/>
    <property type="evidence" value="ECO:0007669"/>
    <property type="project" value="UniProtKB-KW"/>
</dbReference>
<dbReference type="PRINTS" id="PR00162">
    <property type="entry name" value="RIESKE"/>
</dbReference>
<keyword evidence="5" id="KW-1015">Disulfide bond</keyword>
<organism evidence="8 9">
    <name type="scientific">Candidatus Chryseopegocella kryptomonas</name>
    <dbReference type="NCBI Taxonomy" id="1633643"/>
    <lineage>
        <taxon>Bacteria</taxon>
        <taxon>Pseudomonadati</taxon>
        <taxon>Candidatus Kryptoniota</taxon>
        <taxon>Candidatus Chryseopegocella</taxon>
    </lineage>
</organism>
<dbReference type="Gene3D" id="2.102.10.10">
    <property type="entry name" value="Rieske [2Fe-2S] iron-sulphur domain"/>
    <property type="match status" value="1"/>
</dbReference>
<protein>
    <submittedName>
        <fullName evidence="8">Cytochrome b6-f complex iron-sulfur subunit</fullName>
    </submittedName>
</protein>
<proteinExistence type="predicted"/>
<dbReference type="OrthoDB" id="9767869at2"/>
<keyword evidence="9" id="KW-1185">Reference proteome</keyword>
<dbReference type="InterPro" id="IPR005805">
    <property type="entry name" value="Rieske_Fe-S_prot_C"/>
</dbReference>